<keyword evidence="2" id="KW-1185">Reference proteome</keyword>
<evidence type="ECO:0000313" key="1">
    <source>
        <dbReference type="EMBL" id="AFN73421.1"/>
    </source>
</evidence>
<name>I7A0F1_MELRP</name>
<sequence>MKETILNIYVEIENKDVVGFKAISYEVEGSDADKINFLKRQAKSDYMRAVRFEAPVNEKGEFISYRKFSRLESKGYHYKLYEEIFDYFETPDNPLICVTPVLDGKILAD</sequence>
<proteinExistence type="predicted"/>
<evidence type="ECO:0000313" key="2">
    <source>
        <dbReference type="Proteomes" id="UP000009011"/>
    </source>
</evidence>
<dbReference type="STRING" id="1191523.MROS_0177"/>
<dbReference type="EMBL" id="CP003557">
    <property type="protein sequence ID" value="AFN73421.1"/>
    <property type="molecule type" value="Genomic_DNA"/>
</dbReference>
<gene>
    <name evidence="1" type="ordered locus">MROS_0177</name>
</gene>
<accession>I7A0F1</accession>
<dbReference type="HOGENOM" id="CLU_2180714_0_0_10"/>
<dbReference type="RefSeq" id="WP_014854858.1">
    <property type="nucleotide sequence ID" value="NC_018178.1"/>
</dbReference>
<reference evidence="1 2" key="1">
    <citation type="journal article" date="2013" name="PLoS ONE">
        <title>Genomic analysis of Melioribacter roseus, facultatively anaerobic organotrophic bacterium representing a novel deep lineage within Bacteriodetes/Chlorobi group.</title>
        <authorList>
            <person name="Kadnikov V.V."/>
            <person name="Mardanov A.V."/>
            <person name="Podosokorskaya O.A."/>
            <person name="Gavrilov S.N."/>
            <person name="Kublanov I.V."/>
            <person name="Beletsky A.V."/>
            <person name="Bonch-Osmolovskaya E.A."/>
            <person name="Ravin N.V."/>
        </authorList>
    </citation>
    <scope>NUCLEOTIDE SEQUENCE [LARGE SCALE GENOMIC DNA]</scope>
    <source>
        <strain evidence="2">JCM 17771 / P3M-2</strain>
    </source>
</reference>
<dbReference type="KEGG" id="mro:MROS_0177"/>
<organism evidence="1 2">
    <name type="scientific">Melioribacter roseus (strain DSM 23840 / JCM 17771 / VKM B-2668 / P3M-2)</name>
    <dbReference type="NCBI Taxonomy" id="1191523"/>
    <lineage>
        <taxon>Bacteria</taxon>
        <taxon>Pseudomonadati</taxon>
        <taxon>Ignavibacteriota</taxon>
        <taxon>Ignavibacteria</taxon>
        <taxon>Ignavibacteriales</taxon>
        <taxon>Melioribacteraceae</taxon>
        <taxon>Melioribacter</taxon>
    </lineage>
</organism>
<protein>
    <submittedName>
        <fullName evidence="1">Uncharacterized protein</fullName>
    </submittedName>
</protein>
<dbReference type="Proteomes" id="UP000009011">
    <property type="component" value="Chromosome"/>
</dbReference>
<dbReference type="AlphaFoldDB" id="I7A0F1"/>
<dbReference type="OrthoDB" id="1550921at2"/>